<dbReference type="GO" id="GO:0003700">
    <property type="term" value="F:DNA-binding transcription factor activity"/>
    <property type="evidence" value="ECO:0007669"/>
    <property type="project" value="InterPro"/>
</dbReference>
<dbReference type="PROSITE" id="PS50949">
    <property type="entry name" value="HTH_GNTR"/>
    <property type="match status" value="1"/>
</dbReference>
<protein>
    <submittedName>
        <fullName evidence="5">FadR family transcriptional regulator</fullName>
    </submittedName>
</protein>
<evidence type="ECO:0000259" key="4">
    <source>
        <dbReference type="PROSITE" id="PS50949"/>
    </source>
</evidence>
<dbReference type="AlphaFoldDB" id="A0A964E0I9"/>
<feature type="domain" description="HTH gntR-type" evidence="4">
    <location>
        <begin position="8"/>
        <end position="75"/>
    </location>
</feature>
<dbReference type="GO" id="GO:0003677">
    <property type="term" value="F:DNA binding"/>
    <property type="evidence" value="ECO:0007669"/>
    <property type="project" value="UniProtKB-KW"/>
</dbReference>
<comment type="caution">
    <text evidence="5">The sequence shown here is derived from an EMBL/GenBank/DDBJ whole genome shotgun (WGS) entry which is preliminary data.</text>
</comment>
<keyword evidence="1" id="KW-0805">Transcription regulation</keyword>
<dbReference type="SUPFAM" id="SSF48008">
    <property type="entry name" value="GntR ligand-binding domain-like"/>
    <property type="match status" value="1"/>
</dbReference>
<dbReference type="PRINTS" id="PR00035">
    <property type="entry name" value="HTHGNTR"/>
</dbReference>
<evidence type="ECO:0000313" key="5">
    <source>
        <dbReference type="EMBL" id="MCB8876768.1"/>
    </source>
</evidence>
<dbReference type="PANTHER" id="PTHR43537:SF44">
    <property type="entry name" value="GNTR FAMILY REGULATORY PROTEIN"/>
    <property type="match status" value="1"/>
</dbReference>
<gene>
    <name evidence="5" type="ORF">ASILVAE211_16370</name>
</gene>
<dbReference type="Gene3D" id="1.20.120.530">
    <property type="entry name" value="GntR ligand-binding domain-like"/>
    <property type="match status" value="1"/>
</dbReference>
<reference evidence="5" key="2">
    <citation type="submission" date="2021-01" db="EMBL/GenBank/DDBJ databases">
        <authorList>
            <person name="Mieszkin S."/>
            <person name="Pouder E."/>
            <person name="Alain K."/>
        </authorList>
    </citation>
    <scope>NUCLEOTIDE SEQUENCE</scope>
    <source>
        <strain evidence="5">HW T2.11</strain>
    </source>
</reference>
<dbReference type="Proteomes" id="UP000708298">
    <property type="component" value="Unassembled WGS sequence"/>
</dbReference>
<dbReference type="Pfam" id="PF07729">
    <property type="entry name" value="FCD"/>
    <property type="match status" value="1"/>
</dbReference>
<dbReference type="Gene3D" id="1.10.10.10">
    <property type="entry name" value="Winged helix-like DNA-binding domain superfamily/Winged helix DNA-binding domain"/>
    <property type="match status" value="1"/>
</dbReference>
<evidence type="ECO:0000256" key="1">
    <source>
        <dbReference type="ARBA" id="ARBA00023015"/>
    </source>
</evidence>
<dbReference type="Pfam" id="PF00392">
    <property type="entry name" value="GntR"/>
    <property type="match status" value="1"/>
</dbReference>
<evidence type="ECO:0000313" key="6">
    <source>
        <dbReference type="Proteomes" id="UP000708298"/>
    </source>
</evidence>
<sequence length="255" mass="27400">MRRIDVPRSIFRQTLDSFGGAILRGDLPPGALPIEVELAAQFGVGRNLLREVVKALAAKGLIGLRPGMGTWVAPRADWNLLDPDVLRWMAEGDDRLEIAFNLAEFRLIVEPPAAELAALRATAAERDAIMAAAHALDDGLTQPSVIAERDLVFHGAILTAAGNPLLASIGQRLRDMMAAQIRTTTDHAGAFERGLPLHRALARAIAEGAAVQAEALSHSLVMMPYLDLAERLAVAPGQRLKQDQADRAKRPVAAI</sequence>
<dbReference type="SUPFAM" id="SSF46785">
    <property type="entry name" value="Winged helix' DNA-binding domain"/>
    <property type="match status" value="1"/>
</dbReference>
<accession>A0A964E0I9</accession>
<dbReference type="InterPro" id="IPR011711">
    <property type="entry name" value="GntR_C"/>
</dbReference>
<dbReference type="InterPro" id="IPR036390">
    <property type="entry name" value="WH_DNA-bd_sf"/>
</dbReference>
<keyword evidence="2" id="KW-0238">DNA-binding</keyword>
<dbReference type="PANTHER" id="PTHR43537">
    <property type="entry name" value="TRANSCRIPTIONAL REGULATOR, GNTR FAMILY"/>
    <property type="match status" value="1"/>
</dbReference>
<dbReference type="InterPro" id="IPR036388">
    <property type="entry name" value="WH-like_DNA-bd_sf"/>
</dbReference>
<dbReference type="InterPro" id="IPR000524">
    <property type="entry name" value="Tscrpt_reg_HTH_GntR"/>
</dbReference>
<dbReference type="EMBL" id="JAESVB010000008">
    <property type="protein sequence ID" value="MCB8876768.1"/>
    <property type="molecule type" value="Genomic_DNA"/>
</dbReference>
<dbReference type="SMART" id="SM00895">
    <property type="entry name" value="FCD"/>
    <property type="match status" value="1"/>
</dbReference>
<evidence type="ECO:0000256" key="2">
    <source>
        <dbReference type="ARBA" id="ARBA00023125"/>
    </source>
</evidence>
<evidence type="ECO:0000256" key="3">
    <source>
        <dbReference type="ARBA" id="ARBA00023163"/>
    </source>
</evidence>
<proteinExistence type="predicted"/>
<keyword evidence="6" id="KW-1185">Reference proteome</keyword>
<keyword evidence="3" id="KW-0804">Transcription</keyword>
<name>A0A964E0I9_9PROT</name>
<dbReference type="CDD" id="cd07377">
    <property type="entry name" value="WHTH_GntR"/>
    <property type="match status" value="1"/>
</dbReference>
<organism evidence="5 6">
    <name type="scientific">Acidisoma silvae</name>
    <dbReference type="NCBI Taxonomy" id="2802396"/>
    <lineage>
        <taxon>Bacteria</taxon>
        <taxon>Pseudomonadati</taxon>
        <taxon>Pseudomonadota</taxon>
        <taxon>Alphaproteobacteria</taxon>
        <taxon>Acetobacterales</taxon>
        <taxon>Acidocellaceae</taxon>
        <taxon>Acidisoma</taxon>
    </lineage>
</organism>
<dbReference type="SMART" id="SM00345">
    <property type="entry name" value="HTH_GNTR"/>
    <property type="match status" value="1"/>
</dbReference>
<dbReference type="RefSeq" id="WP_227322427.1">
    <property type="nucleotide sequence ID" value="NZ_JAESVB010000008.1"/>
</dbReference>
<reference evidence="5" key="1">
    <citation type="journal article" date="2021" name="Microorganisms">
        <title>Acidisoma silvae sp. nov. and Acidisomacellulosilytica sp. nov., Two Acidophilic Bacteria Isolated from Decaying Wood, Hydrolyzing Cellulose and Producing Poly-3-hydroxybutyrate.</title>
        <authorList>
            <person name="Mieszkin S."/>
            <person name="Pouder E."/>
            <person name="Uroz S."/>
            <person name="Simon-Colin C."/>
            <person name="Alain K."/>
        </authorList>
    </citation>
    <scope>NUCLEOTIDE SEQUENCE</scope>
    <source>
        <strain evidence="5">HW T2.11</strain>
    </source>
</reference>
<dbReference type="InterPro" id="IPR008920">
    <property type="entry name" value="TF_FadR/GntR_C"/>
</dbReference>